<evidence type="ECO:0000256" key="1">
    <source>
        <dbReference type="SAM" id="MobiDB-lite"/>
    </source>
</evidence>
<gene>
    <name evidence="2" type="primary">Cnig_chr_V.g16493</name>
    <name evidence="2" type="ORF">B9Z55_016493</name>
</gene>
<dbReference type="Proteomes" id="UP000230233">
    <property type="component" value="Chromosome V"/>
</dbReference>
<keyword evidence="3" id="KW-1185">Reference proteome</keyword>
<reference evidence="3" key="1">
    <citation type="submission" date="2017-10" db="EMBL/GenBank/DDBJ databases">
        <title>Rapid genome shrinkage in a self-fertile nematode reveals novel sperm competition proteins.</title>
        <authorList>
            <person name="Yin D."/>
            <person name="Schwarz E.M."/>
            <person name="Thomas C.G."/>
            <person name="Felde R.L."/>
            <person name="Korf I.F."/>
            <person name="Cutter A.D."/>
            <person name="Schartner C.M."/>
            <person name="Ralston E.J."/>
            <person name="Meyer B.J."/>
            <person name="Haag E.S."/>
        </authorList>
    </citation>
    <scope>NUCLEOTIDE SEQUENCE [LARGE SCALE GENOMIC DNA]</scope>
    <source>
        <strain evidence="3">JU1422</strain>
    </source>
</reference>
<evidence type="ECO:0000313" key="3">
    <source>
        <dbReference type="Proteomes" id="UP000230233"/>
    </source>
</evidence>
<feature type="compositionally biased region" description="Acidic residues" evidence="1">
    <location>
        <begin position="1"/>
        <end position="19"/>
    </location>
</feature>
<sequence length="74" mass="7908">MDLEVEGNEPSGEADEEYLTPDARAKHVATSEACVTADEVHGAKQGPSSEATKPSKTFISEEINTTGDQQTEEL</sequence>
<dbReference type="AlphaFoldDB" id="A0A2G5T5N8"/>
<name>A0A2G5T5N8_9PELO</name>
<proteinExistence type="predicted"/>
<organism evidence="2 3">
    <name type="scientific">Caenorhabditis nigoni</name>
    <dbReference type="NCBI Taxonomy" id="1611254"/>
    <lineage>
        <taxon>Eukaryota</taxon>
        <taxon>Metazoa</taxon>
        <taxon>Ecdysozoa</taxon>
        <taxon>Nematoda</taxon>
        <taxon>Chromadorea</taxon>
        <taxon>Rhabditida</taxon>
        <taxon>Rhabditina</taxon>
        <taxon>Rhabditomorpha</taxon>
        <taxon>Rhabditoidea</taxon>
        <taxon>Rhabditidae</taxon>
        <taxon>Peloderinae</taxon>
        <taxon>Caenorhabditis</taxon>
    </lineage>
</organism>
<dbReference type="EMBL" id="PDUG01000005">
    <property type="protein sequence ID" value="PIC22431.1"/>
    <property type="molecule type" value="Genomic_DNA"/>
</dbReference>
<protein>
    <submittedName>
        <fullName evidence="2">Uncharacterized protein</fullName>
    </submittedName>
</protein>
<comment type="caution">
    <text evidence="2">The sequence shown here is derived from an EMBL/GenBank/DDBJ whole genome shotgun (WGS) entry which is preliminary data.</text>
</comment>
<accession>A0A2G5T5N8</accession>
<feature type="region of interest" description="Disordered" evidence="1">
    <location>
        <begin position="1"/>
        <end position="20"/>
    </location>
</feature>
<feature type="region of interest" description="Disordered" evidence="1">
    <location>
        <begin position="37"/>
        <end position="74"/>
    </location>
</feature>
<evidence type="ECO:0000313" key="2">
    <source>
        <dbReference type="EMBL" id="PIC22431.1"/>
    </source>
</evidence>
<feature type="compositionally biased region" description="Polar residues" evidence="1">
    <location>
        <begin position="46"/>
        <end position="74"/>
    </location>
</feature>